<keyword evidence="16" id="KW-1185">Reference proteome</keyword>
<feature type="transmembrane region" description="Helical" evidence="14">
    <location>
        <begin position="255"/>
        <end position="278"/>
    </location>
</feature>
<dbReference type="InterPro" id="IPR000725">
    <property type="entry name" value="Olfact_rcpt"/>
</dbReference>
<keyword evidence="3 14" id="KW-1003">Cell membrane</keyword>
<evidence type="ECO:0000256" key="13">
    <source>
        <dbReference type="RuleBase" id="RU000688"/>
    </source>
</evidence>
<evidence type="ECO:0000256" key="5">
    <source>
        <dbReference type="ARBA" id="ARBA00022692"/>
    </source>
</evidence>
<feature type="transmembrane region" description="Helical" evidence="14">
    <location>
        <begin position="118"/>
        <end position="137"/>
    </location>
</feature>
<dbReference type="InterPro" id="IPR017452">
    <property type="entry name" value="GPCR_Rhodpsn_7TM"/>
</dbReference>
<dbReference type="CDD" id="cd13954">
    <property type="entry name" value="7tmA_OR"/>
    <property type="match status" value="1"/>
</dbReference>
<dbReference type="Gene3D" id="1.20.1070.10">
    <property type="entry name" value="Rhodopsin 7-helix transmembrane proteins"/>
    <property type="match status" value="1"/>
</dbReference>
<keyword evidence="11" id="KW-0325">Glycoprotein</keyword>
<dbReference type="SUPFAM" id="SSF81321">
    <property type="entry name" value="Family A G protein-coupled receptor-like"/>
    <property type="match status" value="1"/>
</dbReference>
<dbReference type="RefSeq" id="XP_031761634.1">
    <property type="nucleotide sequence ID" value="XM_031905774.1"/>
</dbReference>
<keyword evidence="4 14" id="KW-0716">Sensory transduction</keyword>
<dbReference type="GO" id="GO:0005886">
    <property type="term" value="C:plasma membrane"/>
    <property type="evidence" value="ECO:0007669"/>
    <property type="project" value="UniProtKB-SubCell"/>
</dbReference>
<comment type="similarity">
    <text evidence="2 13">Belongs to the G-protein coupled receptor 1 family.</text>
</comment>
<evidence type="ECO:0000256" key="7">
    <source>
        <dbReference type="ARBA" id="ARBA00022989"/>
    </source>
</evidence>
<dbReference type="PRINTS" id="PR00237">
    <property type="entry name" value="GPCRRHODOPSN"/>
</dbReference>
<dbReference type="PROSITE" id="PS50262">
    <property type="entry name" value="G_PROTEIN_RECEP_F1_2"/>
    <property type="match status" value="1"/>
</dbReference>
<feature type="transmembrane region" description="Helical" evidence="14">
    <location>
        <begin position="290"/>
        <end position="309"/>
    </location>
</feature>
<evidence type="ECO:0000256" key="1">
    <source>
        <dbReference type="ARBA" id="ARBA00004651"/>
    </source>
</evidence>
<feature type="transmembrane region" description="Helical" evidence="14">
    <location>
        <begin position="223"/>
        <end position="243"/>
    </location>
</feature>
<keyword evidence="9 14" id="KW-0472">Membrane</keyword>
<evidence type="ECO:0000256" key="14">
    <source>
        <dbReference type="RuleBase" id="RU363047"/>
    </source>
</evidence>
<feature type="transmembrane region" description="Helical" evidence="14">
    <location>
        <begin position="158"/>
        <end position="191"/>
    </location>
</feature>
<keyword evidence="5 13" id="KW-0812">Transmembrane</keyword>
<dbReference type="InterPro" id="IPR050516">
    <property type="entry name" value="Olfactory_GPCR"/>
</dbReference>
<accession>A0A8J1JUS6</accession>
<keyword evidence="8 13" id="KW-0297">G-protein coupled receptor</keyword>
<protein>
    <recommendedName>
        <fullName evidence="14">Olfactory receptor</fullName>
    </recommendedName>
</protein>
<feature type="transmembrane region" description="Helical" evidence="14">
    <location>
        <begin position="44"/>
        <end position="65"/>
    </location>
</feature>
<dbReference type="Proteomes" id="UP000008143">
    <property type="component" value="Chromosome 7"/>
</dbReference>
<gene>
    <name evidence="18" type="primary">or15h1l</name>
    <name evidence="17" type="synonym">LOC116412142</name>
</gene>
<dbReference type="PRINTS" id="PR00245">
    <property type="entry name" value="OLFACTORYR"/>
</dbReference>
<evidence type="ECO:0000256" key="6">
    <source>
        <dbReference type="ARBA" id="ARBA00022725"/>
    </source>
</evidence>
<dbReference type="OrthoDB" id="5969463at2759"/>
<evidence type="ECO:0000256" key="2">
    <source>
        <dbReference type="ARBA" id="ARBA00010663"/>
    </source>
</evidence>
<dbReference type="FunFam" id="1.20.1070.10:FF:000010">
    <property type="entry name" value="Olfactory receptor"/>
    <property type="match status" value="1"/>
</dbReference>
<evidence type="ECO:0000256" key="3">
    <source>
        <dbReference type="ARBA" id="ARBA00022475"/>
    </source>
</evidence>
<feature type="domain" description="G-protein coupled receptors family 1 profile" evidence="15">
    <location>
        <begin position="58"/>
        <end position="307"/>
    </location>
</feature>
<dbReference type="PROSITE" id="PS00237">
    <property type="entry name" value="G_PROTEIN_RECEP_F1_1"/>
    <property type="match status" value="1"/>
</dbReference>
<keyword evidence="10 13" id="KW-0675">Receptor</keyword>
<dbReference type="Pfam" id="PF13853">
    <property type="entry name" value="7tm_4"/>
    <property type="match status" value="1"/>
</dbReference>
<evidence type="ECO:0000256" key="11">
    <source>
        <dbReference type="ARBA" id="ARBA00023180"/>
    </source>
</evidence>
<evidence type="ECO:0000313" key="17">
    <source>
        <dbReference type="RefSeq" id="XP_031761634.1"/>
    </source>
</evidence>
<sequence>MYPSSSSSSPQWQLQSTIWTENKSGATGFLIVGFSDSPELQGPLFLFFLIIYLVTVWGNLLIVSLISTDSLLQTPMYFFLCNLSCLDISYSSVTAPYLLHIFSTGNNNISFEKCMVQLYFFGSFTVTEYMLLTTMAYDRYMAICRPLFYPQVMNQRTCILLAAAAWIGGFLAAVPVIIVISALTFCVSNIINHFFCDVTALLKLSCDDISAVELVVFAEGSSLLFSCFILTMMSYIYIISAILKITSAEGRYKTFSTCGSHLTAVTLFYVLLVCVYMKPPSLYSLDEGKVVSVLYVNVIPMLNPIIYSLRNKDVKKALQELPRRWFYCMPRAILGDSLI</sequence>
<dbReference type="GO" id="GO:0004984">
    <property type="term" value="F:olfactory receptor activity"/>
    <property type="evidence" value="ECO:0000318"/>
    <property type="project" value="GO_Central"/>
</dbReference>
<keyword evidence="12 13" id="KW-0807">Transducer</keyword>
<feature type="transmembrane region" description="Helical" evidence="14">
    <location>
        <begin position="77"/>
        <end position="98"/>
    </location>
</feature>
<evidence type="ECO:0000313" key="16">
    <source>
        <dbReference type="Proteomes" id="UP000008143"/>
    </source>
</evidence>
<dbReference type="InterPro" id="IPR000276">
    <property type="entry name" value="GPCR_Rhodpsn"/>
</dbReference>
<dbReference type="PANTHER" id="PTHR26452">
    <property type="entry name" value="OLFACTORY RECEPTOR"/>
    <property type="match status" value="1"/>
</dbReference>
<dbReference type="Xenbase" id="XB-GENE-29098091">
    <property type="gene designation" value="or15h1l"/>
</dbReference>
<dbReference type="GO" id="GO:0005549">
    <property type="term" value="F:odorant binding"/>
    <property type="evidence" value="ECO:0000318"/>
    <property type="project" value="GO_Central"/>
</dbReference>
<dbReference type="KEGG" id="xtr:116412142"/>
<evidence type="ECO:0000256" key="9">
    <source>
        <dbReference type="ARBA" id="ARBA00023136"/>
    </source>
</evidence>
<dbReference type="FunFam" id="1.10.1220.70:FF:000001">
    <property type="entry name" value="Olfactory receptor"/>
    <property type="match status" value="1"/>
</dbReference>
<evidence type="ECO:0000256" key="10">
    <source>
        <dbReference type="ARBA" id="ARBA00023170"/>
    </source>
</evidence>
<dbReference type="AlphaFoldDB" id="A0A8J1JUS6"/>
<evidence type="ECO:0000256" key="12">
    <source>
        <dbReference type="ARBA" id="ARBA00023224"/>
    </source>
</evidence>
<keyword evidence="7 14" id="KW-1133">Transmembrane helix</keyword>
<dbReference type="GO" id="GO:0004930">
    <property type="term" value="F:G protein-coupled receptor activity"/>
    <property type="evidence" value="ECO:0007669"/>
    <property type="project" value="UniProtKB-KW"/>
</dbReference>
<keyword evidence="6 14" id="KW-0552">Olfaction</keyword>
<evidence type="ECO:0000313" key="18">
    <source>
        <dbReference type="Xenbase" id="XB-GENE-29098091"/>
    </source>
</evidence>
<evidence type="ECO:0000256" key="8">
    <source>
        <dbReference type="ARBA" id="ARBA00023040"/>
    </source>
</evidence>
<dbReference type="AGR" id="Xenbase:XB-GENE-29098091"/>
<evidence type="ECO:0000259" key="15">
    <source>
        <dbReference type="PROSITE" id="PS50262"/>
    </source>
</evidence>
<proteinExistence type="inferred from homology"/>
<organism evidence="16 17">
    <name type="scientific">Xenopus tropicalis</name>
    <name type="common">Western clawed frog</name>
    <name type="synonym">Silurana tropicalis</name>
    <dbReference type="NCBI Taxonomy" id="8364"/>
    <lineage>
        <taxon>Eukaryota</taxon>
        <taxon>Metazoa</taxon>
        <taxon>Chordata</taxon>
        <taxon>Craniata</taxon>
        <taxon>Vertebrata</taxon>
        <taxon>Euteleostomi</taxon>
        <taxon>Amphibia</taxon>
        <taxon>Batrachia</taxon>
        <taxon>Anura</taxon>
        <taxon>Pipoidea</taxon>
        <taxon>Pipidae</taxon>
        <taxon>Xenopodinae</taxon>
        <taxon>Xenopus</taxon>
        <taxon>Silurana</taxon>
    </lineage>
</organism>
<reference evidence="17" key="1">
    <citation type="submission" date="2025-08" db="UniProtKB">
        <authorList>
            <consortium name="RefSeq"/>
        </authorList>
    </citation>
    <scope>IDENTIFICATION</scope>
    <source>
        <strain evidence="17">Nigerian</strain>
        <tissue evidence="17">Liver and blood</tissue>
    </source>
</reference>
<evidence type="ECO:0000256" key="4">
    <source>
        <dbReference type="ARBA" id="ARBA00022606"/>
    </source>
</evidence>
<name>A0A8J1JUS6_XENTR</name>
<comment type="subcellular location">
    <subcellularLocation>
        <location evidence="1 14">Cell membrane</location>
        <topology evidence="1 14">Multi-pass membrane protein</topology>
    </subcellularLocation>
</comment>